<evidence type="ECO:0000313" key="1">
    <source>
        <dbReference type="EMBL" id="KXK10043.1"/>
    </source>
</evidence>
<dbReference type="InterPro" id="IPR008972">
    <property type="entry name" value="Cupredoxin"/>
</dbReference>
<dbReference type="Gene3D" id="2.60.40.420">
    <property type="entry name" value="Cupredoxins - blue copper proteins"/>
    <property type="match status" value="1"/>
</dbReference>
<evidence type="ECO:0000313" key="2">
    <source>
        <dbReference type="Proteomes" id="UP000070449"/>
    </source>
</evidence>
<dbReference type="Proteomes" id="UP000070449">
    <property type="component" value="Unassembled WGS sequence"/>
</dbReference>
<reference evidence="1 2" key="1">
    <citation type="submission" date="2015-02" db="EMBL/GenBank/DDBJ databases">
        <title>Improved understanding of the partial-nitritation anammox process through 23 genomes representing the majority of the microbial community.</title>
        <authorList>
            <person name="Speth D.R."/>
            <person name="In T Zandt M."/>
            <person name="Guerrero Cruz S."/>
            <person name="Jetten M.S."/>
            <person name="Dutilh B.E."/>
        </authorList>
    </citation>
    <scope>NUCLEOTIDE SEQUENCE [LARGE SCALE GENOMIC DNA]</scope>
    <source>
        <strain evidence="1">OLB21</strain>
    </source>
</reference>
<organism evidence="1 2">
    <name type="scientific">candidate division WS6 bacterium OLB21</name>
    <dbReference type="NCBI Taxonomy" id="1617427"/>
    <lineage>
        <taxon>Bacteria</taxon>
        <taxon>Candidatus Dojkabacteria</taxon>
    </lineage>
</organism>
<comment type="caution">
    <text evidence="1">The sequence shown here is derived from an EMBL/GenBank/DDBJ whole genome shotgun (WGS) entry which is preliminary data.</text>
</comment>
<protein>
    <recommendedName>
        <fullName evidence="3">EfeO-type cupredoxin-like domain-containing protein</fullName>
    </recommendedName>
</protein>
<accession>A0A136KL74</accession>
<dbReference type="AlphaFoldDB" id="A0A136KL74"/>
<sequence length="106" mass="11016">MTTSQQDQGVAGNDEDGVQIISITAQGFEYTPTSSLTIKAGLPAKLIVDNQGIQGCGAFIAANGLIDDFVALKKGINEIDLGLPAKGSYKLTCSMGMVKPLTINVI</sequence>
<proteinExistence type="predicted"/>
<dbReference type="STRING" id="1617427.UZ20_WS6002000125"/>
<name>A0A136KL74_9BACT</name>
<dbReference type="EMBL" id="JYPD01000010">
    <property type="protein sequence ID" value="KXK10043.1"/>
    <property type="molecule type" value="Genomic_DNA"/>
</dbReference>
<evidence type="ECO:0008006" key="3">
    <source>
        <dbReference type="Google" id="ProtNLM"/>
    </source>
</evidence>
<gene>
    <name evidence="1" type="ORF">UZ20_WS6002000125</name>
</gene>